<protein>
    <recommendedName>
        <fullName evidence="3">Transposase (putative) gypsy type domain-containing protein</fullName>
    </recommendedName>
</protein>
<sequence>MGSRSDSNNDPANSSSSSSGSSSSSSSSSDDVTGPLQALPINTVPFREVGDRSPSRSGSRETLSDFPQDSWELIKSKVRPGEDSQISHRYFIPSEYRIIIPGRDDRMHRPPENCFALHLATLDAGLRFPLHEDLEGILVRLGLCLTQFAPNAIRQILGFIVLMKHFKVAPSAAHFWSLFSITTSTRTNDRGFFYLTSRPHSKFLTHLPSSSGNWKERFIFIEAPPDRPWKIPRTWRFSKPRVRASDLGECSWATDFVSKKLTTHLYDIRALLKEEVLSAVGLSPAVVPRTQSLGNLETHFHDYYSSCDCPDSCFLTHTGMSVNASLVAKVIKEQKERLIAAARSSGLALPPSPSVHSSEPIPSAPAVLPSGEARSSEPDLEAGGSSDPKGKGKSKSKKDKTRSRSGSKSKGSDGALAREEAQAETSRPPKQFSGSRLIPKWNISPESSILKTRAGEDSLELYQGCILPQDQFALGVMPDTKLEEIAAHDLMRAANVTHNLTLRSHHWRVRCQDAEASVERLEKEKQAIEAKTKAEYDSRIRQIMANLAELEARVKYSEESLQTSRGEVARLTRESRDSFIAGQEAGKREALNSPEFTQKLRDARIAGARDFKNSPIFDRLVVEKAAEFEVMGFFKCQSQIFKLGGFKTDFDPSKLDPELDGNGEKAPIVEEENEDLGDHEFDFLLPGTRFHGEEVPPRVEAHEGG</sequence>
<accession>A0ABR0U9Q6</accession>
<keyword evidence="1" id="KW-0175">Coiled coil</keyword>
<keyword evidence="5" id="KW-1185">Reference proteome</keyword>
<feature type="coiled-coil region" evidence="1">
    <location>
        <begin position="511"/>
        <end position="560"/>
    </location>
</feature>
<feature type="region of interest" description="Disordered" evidence="2">
    <location>
        <begin position="345"/>
        <end position="438"/>
    </location>
</feature>
<organism evidence="4 5">
    <name type="scientific">Rehmannia glutinosa</name>
    <name type="common">Chinese foxglove</name>
    <dbReference type="NCBI Taxonomy" id="99300"/>
    <lineage>
        <taxon>Eukaryota</taxon>
        <taxon>Viridiplantae</taxon>
        <taxon>Streptophyta</taxon>
        <taxon>Embryophyta</taxon>
        <taxon>Tracheophyta</taxon>
        <taxon>Spermatophyta</taxon>
        <taxon>Magnoliopsida</taxon>
        <taxon>eudicotyledons</taxon>
        <taxon>Gunneridae</taxon>
        <taxon>Pentapetalae</taxon>
        <taxon>asterids</taxon>
        <taxon>lamiids</taxon>
        <taxon>Lamiales</taxon>
        <taxon>Orobanchaceae</taxon>
        <taxon>Rehmannieae</taxon>
        <taxon>Rehmannia</taxon>
    </lineage>
</organism>
<dbReference type="EMBL" id="JABTTQ020003255">
    <property type="protein sequence ID" value="KAK6119084.1"/>
    <property type="molecule type" value="Genomic_DNA"/>
</dbReference>
<reference evidence="4 5" key="1">
    <citation type="journal article" date="2021" name="Comput. Struct. Biotechnol. J.">
        <title>De novo genome assembly of the potent medicinal plant Rehmannia glutinosa using nanopore technology.</title>
        <authorList>
            <person name="Ma L."/>
            <person name="Dong C."/>
            <person name="Song C."/>
            <person name="Wang X."/>
            <person name="Zheng X."/>
            <person name="Niu Y."/>
            <person name="Chen S."/>
            <person name="Feng W."/>
        </authorList>
    </citation>
    <scope>NUCLEOTIDE SEQUENCE [LARGE SCALE GENOMIC DNA]</scope>
    <source>
        <strain evidence="4">DH-2019</strain>
    </source>
</reference>
<evidence type="ECO:0000313" key="5">
    <source>
        <dbReference type="Proteomes" id="UP001318860"/>
    </source>
</evidence>
<feature type="domain" description="Transposase (putative) gypsy type" evidence="3">
    <location>
        <begin position="119"/>
        <end position="181"/>
    </location>
</feature>
<feature type="compositionally biased region" description="Low complexity" evidence="2">
    <location>
        <begin position="1"/>
        <end position="31"/>
    </location>
</feature>
<feature type="compositionally biased region" description="Basic residues" evidence="2">
    <location>
        <begin position="391"/>
        <end position="407"/>
    </location>
</feature>
<dbReference type="PANTHER" id="PTHR31099">
    <property type="entry name" value="OS06G0165300 PROTEIN"/>
    <property type="match status" value="1"/>
</dbReference>
<evidence type="ECO:0000256" key="1">
    <source>
        <dbReference type="SAM" id="Coils"/>
    </source>
</evidence>
<evidence type="ECO:0000256" key="2">
    <source>
        <dbReference type="SAM" id="MobiDB-lite"/>
    </source>
</evidence>
<evidence type="ECO:0000259" key="3">
    <source>
        <dbReference type="Pfam" id="PF04195"/>
    </source>
</evidence>
<name>A0ABR0U9Q6_REHGL</name>
<evidence type="ECO:0000313" key="4">
    <source>
        <dbReference type="EMBL" id="KAK6119084.1"/>
    </source>
</evidence>
<dbReference type="Pfam" id="PF04195">
    <property type="entry name" value="Transposase_28"/>
    <property type="match status" value="1"/>
</dbReference>
<proteinExistence type="predicted"/>
<dbReference type="InterPro" id="IPR007321">
    <property type="entry name" value="Transposase_28"/>
</dbReference>
<comment type="caution">
    <text evidence="4">The sequence shown here is derived from an EMBL/GenBank/DDBJ whole genome shotgun (WGS) entry which is preliminary data.</text>
</comment>
<feature type="region of interest" description="Disordered" evidence="2">
    <location>
        <begin position="1"/>
        <end position="64"/>
    </location>
</feature>
<dbReference type="PANTHER" id="PTHR31099:SF28">
    <property type="entry name" value="F5J5.12"/>
    <property type="match status" value="1"/>
</dbReference>
<dbReference type="Proteomes" id="UP001318860">
    <property type="component" value="Unassembled WGS sequence"/>
</dbReference>
<gene>
    <name evidence="4" type="ORF">DH2020_047170</name>
</gene>
<feature type="compositionally biased region" description="Basic and acidic residues" evidence="2">
    <location>
        <begin position="48"/>
        <end position="63"/>
    </location>
</feature>